<keyword evidence="3" id="KW-1185">Reference proteome</keyword>
<evidence type="ECO:0000313" key="1">
    <source>
        <dbReference type="EMBL" id="CAG1842913.1"/>
    </source>
</evidence>
<dbReference type="Gramene" id="Ma04_t21050.1">
    <property type="protein sequence ID" value="Ma04_p21050.1"/>
    <property type="gene ID" value="Ma04_g21050"/>
</dbReference>
<dbReference type="Proteomes" id="UP000012960">
    <property type="component" value="Unplaced"/>
</dbReference>
<organism evidence="2 3">
    <name type="scientific">Musa acuminata subsp. malaccensis</name>
    <name type="common">Wild banana</name>
    <name type="synonym">Musa malaccensis</name>
    <dbReference type="NCBI Taxonomy" id="214687"/>
    <lineage>
        <taxon>Eukaryota</taxon>
        <taxon>Viridiplantae</taxon>
        <taxon>Streptophyta</taxon>
        <taxon>Embryophyta</taxon>
        <taxon>Tracheophyta</taxon>
        <taxon>Spermatophyta</taxon>
        <taxon>Magnoliopsida</taxon>
        <taxon>Liliopsida</taxon>
        <taxon>Zingiberales</taxon>
        <taxon>Musaceae</taxon>
        <taxon>Musa</taxon>
    </lineage>
</organism>
<proteinExistence type="predicted"/>
<name>A0A804IS44_MUSAM</name>
<dbReference type="EMBL" id="HG996469">
    <property type="protein sequence ID" value="CAG1842913.1"/>
    <property type="molecule type" value="Genomic_DNA"/>
</dbReference>
<protein>
    <submittedName>
        <fullName evidence="1">(wild Malaysian banana) hypothetical protein</fullName>
    </submittedName>
</protein>
<evidence type="ECO:0000313" key="2">
    <source>
        <dbReference type="EnsemblPlants" id="Ma04_p21050.1"/>
    </source>
</evidence>
<reference evidence="1" key="1">
    <citation type="submission" date="2021-03" db="EMBL/GenBank/DDBJ databases">
        <authorList>
            <consortium name="Genoscope - CEA"/>
            <person name="William W."/>
        </authorList>
    </citation>
    <scope>NUCLEOTIDE SEQUENCE</scope>
    <source>
        <strain evidence="1">Doubled-haploid Pahang</strain>
    </source>
</reference>
<reference evidence="2" key="2">
    <citation type="submission" date="2021-05" db="UniProtKB">
        <authorList>
            <consortium name="EnsemblPlants"/>
        </authorList>
    </citation>
    <scope>IDENTIFICATION</scope>
    <source>
        <strain evidence="2">subsp. malaccensis</strain>
    </source>
</reference>
<sequence>MGGGDGPLFLVPSLWSHGLLIVDYIHFRHHCRRGPWEASRRFLTMGIAVSTVSPRRSVHSCSMSRCNRYIVVYFHLAGVMHADWASHFGYLAYLNDARHCLVLLIVSCYSMFSLLFEPQVLLIKVLLMDQHLCKSQSLNMWSTSWPHWKTFMCSDKDEIFNCDVMFFTLETSIESARNTKLDMIQMGPQHSLYQLREYLIKPLLNAHNSVPKDSYTC</sequence>
<gene>
    <name evidence="1" type="ORF">GSMUA_127080.1</name>
</gene>
<evidence type="ECO:0000313" key="3">
    <source>
        <dbReference type="Proteomes" id="UP000012960"/>
    </source>
</evidence>
<dbReference type="AlphaFoldDB" id="A0A804IS44"/>
<dbReference type="InParanoid" id="A0A804IS44"/>
<accession>A0A804IS44</accession>
<dbReference type="EnsemblPlants" id="Ma04_t21050.1">
    <property type="protein sequence ID" value="Ma04_p21050.1"/>
    <property type="gene ID" value="Ma04_g21050"/>
</dbReference>